<proteinExistence type="predicted"/>
<sequence length="349" mass="39844">MATPQVVEQKFFLRWVNFMLFPNFQILDLGDLMDGYLLLRLTELFLGTEEADSRAKPYFEKEMSKTTTSATLGRTTQSRQARREEAQQRKTEWATANIAAVFENCEKLKVDSLSTIPLEDILEGKKAAISNLLYLIAYAIHLKEMHIQGVTGEIAVLQWVREISMGLVPNGVKSFGSFQDGTALCLLSVFPEKDPDEIFIKKINKFTSIERCTFAIRQLTDKGIPAVCDPPDLSMGLLPARCIKIYIGMVYAVYNKYSLKLLPSIKEQRDHEIRKEERKKELREKRNKEKEQQRNKKQEEIRKRIAAQGAAAQQQAQQQQQVQQQPVQPIQSSSNSNSDPTVTPFTTHT</sequence>
<dbReference type="AlphaFoldDB" id="A0A5J4UGS8"/>
<evidence type="ECO:0000313" key="3">
    <source>
        <dbReference type="Proteomes" id="UP000324800"/>
    </source>
</evidence>
<comment type="caution">
    <text evidence="2">The sequence shown here is derived from an EMBL/GenBank/DDBJ whole genome shotgun (WGS) entry which is preliminary data.</text>
</comment>
<protein>
    <recommendedName>
        <fullName evidence="4">Calponin-homology (CH) domain-containing protein</fullName>
    </recommendedName>
</protein>
<dbReference type="EMBL" id="SNRW01016536">
    <property type="protein sequence ID" value="KAA6369271.1"/>
    <property type="molecule type" value="Genomic_DNA"/>
</dbReference>
<dbReference type="InterPro" id="IPR036872">
    <property type="entry name" value="CH_dom_sf"/>
</dbReference>
<dbReference type="Proteomes" id="UP000324800">
    <property type="component" value="Unassembled WGS sequence"/>
</dbReference>
<feature type="compositionally biased region" description="Polar residues" evidence="1">
    <location>
        <begin position="332"/>
        <end position="349"/>
    </location>
</feature>
<evidence type="ECO:0000313" key="2">
    <source>
        <dbReference type="EMBL" id="KAA6369271.1"/>
    </source>
</evidence>
<feature type="compositionally biased region" description="Polar residues" evidence="1">
    <location>
        <begin position="65"/>
        <end position="76"/>
    </location>
</feature>
<feature type="compositionally biased region" description="Low complexity" evidence="1">
    <location>
        <begin position="306"/>
        <end position="331"/>
    </location>
</feature>
<dbReference type="Gene3D" id="1.10.418.10">
    <property type="entry name" value="Calponin-like domain"/>
    <property type="match status" value="2"/>
</dbReference>
<accession>A0A5J4UGS8</accession>
<name>A0A5J4UGS8_9EUKA</name>
<feature type="compositionally biased region" description="Basic and acidic residues" evidence="1">
    <location>
        <begin position="268"/>
        <end position="303"/>
    </location>
</feature>
<evidence type="ECO:0008006" key="4">
    <source>
        <dbReference type="Google" id="ProtNLM"/>
    </source>
</evidence>
<feature type="region of interest" description="Disordered" evidence="1">
    <location>
        <begin position="268"/>
        <end position="349"/>
    </location>
</feature>
<gene>
    <name evidence="2" type="ORF">EZS28_035203</name>
</gene>
<evidence type="ECO:0000256" key="1">
    <source>
        <dbReference type="SAM" id="MobiDB-lite"/>
    </source>
</evidence>
<dbReference type="SUPFAM" id="SSF47576">
    <property type="entry name" value="Calponin-homology domain, CH-domain"/>
    <property type="match status" value="1"/>
</dbReference>
<dbReference type="OrthoDB" id="10554711at2759"/>
<reference evidence="2 3" key="1">
    <citation type="submission" date="2019-03" db="EMBL/GenBank/DDBJ databases">
        <title>Single cell metagenomics reveals metabolic interactions within the superorganism composed of flagellate Streblomastix strix and complex community of Bacteroidetes bacteria on its surface.</title>
        <authorList>
            <person name="Treitli S.C."/>
            <person name="Kolisko M."/>
            <person name="Husnik F."/>
            <person name="Keeling P."/>
            <person name="Hampl V."/>
        </authorList>
    </citation>
    <scope>NUCLEOTIDE SEQUENCE [LARGE SCALE GENOMIC DNA]</scope>
    <source>
        <strain evidence="2">ST1C</strain>
    </source>
</reference>
<feature type="region of interest" description="Disordered" evidence="1">
    <location>
        <begin position="64"/>
        <end position="86"/>
    </location>
</feature>
<organism evidence="2 3">
    <name type="scientific">Streblomastix strix</name>
    <dbReference type="NCBI Taxonomy" id="222440"/>
    <lineage>
        <taxon>Eukaryota</taxon>
        <taxon>Metamonada</taxon>
        <taxon>Preaxostyla</taxon>
        <taxon>Oxymonadida</taxon>
        <taxon>Streblomastigidae</taxon>
        <taxon>Streblomastix</taxon>
    </lineage>
</organism>